<dbReference type="InterPro" id="IPR005105">
    <property type="entry name" value="GlnD_Uridyltrans_N"/>
</dbReference>
<dbReference type="RefSeq" id="WP_390198816.1">
    <property type="nucleotide sequence ID" value="NZ_JBHSDV010000002.1"/>
</dbReference>
<dbReference type="EMBL" id="JBHSDV010000002">
    <property type="protein sequence ID" value="MFC4388071.1"/>
    <property type="molecule type" value="Genomic_DNA"/>
</dbReference>
<proteinExistence type="predicted"/>
<gene>
    <name evidence="3" type="ORF">ACFOZ1_09655</name>
</gene>
<dbReference type="CDD" id="cd05401">
    <property type="entry name" value="NT_GlnE_GlnD_like"/>
    <property type="match status" value="1"/>
</dbReference>
<feature type="domain" description="DUF294" evidence="2">
    <location>
        <begin position="179"/>
        <end position="310"/>
    </location>
</feature>
<evidence type="ECO:0000313" key="4">
    <source>
        <dbReference type="Proteomes" id="UP001595880"/>
    </source>
</evidence>
<evidence type="ECO:0000259" key="2">
    <source>
        <dbReference type="Pfam" id="PF10335"/>
    </source>
</evidence>
<sequence length="320" mass="37401">MDYEELRAFKEIEQKKIMTYQDWNTFHNQLMSRTVNIAVEKYQEEQGTLPASFAFFVMGSAARCEQSVITDQDHGIIYDGEVEKEPFLLLGKEIAVGLEYIGYPMCDGKVMASEPLWTNSIDGWHRQVKEWLEESSWESLRHFSTFFDSRVLVGNADFLSQIKQVAFLYLKRNPSTYMRLVDNVGFIRKSIGIFGQLLPERSGRRTGSIHLKTAAFFPYVNAIRLLALLNNCDQHSTTSRIAELKGTYPFLEEYEELFKQLLQFRFNHTKNNTDYDDVHYLSVHTLTKSEKQELKEYMKKGAQLFEIVKKEIKKECSIWE</sequence>
<dbReference type="Proteomes" id="UP001595880">
    <property type="component" value="Unassembled WGS sequence"/>
</dbReference>
<evidence type="ECO:0000259" key="1">
    <source>
        <dbReference type="Pfam" id="PF03445"/>
    </source>
</evidence>
<reference evidence="4" key="1">
    <citation type="journal article" date="2019" name="Int. J. Syst. Evol. Microbiol.">
        <title>The Global Catalogue of Microorganisms (GCM) 10K type strain sequencing project: providing services to taxonomists for standard genome sequencing and annotation.</title>
        <authorList>
            <consortium name="The Broad Institute Genomics Platform"/>
            <consortium name="The Broad Institute Genome Sequencing Center for Infectious Disease"/>
            <person name="Wu L."/>
            <person name="Ma J."/>
        </authorList>
    </citation>
    <scope>NUCLEOTIDE SEQUENCE [LARGE SCALE GENOMIC DNA]</scope>
    <source>
        <strain evidence="4">KACC 14058</strain>
    </source>
</reference>
<keyword evidence="4" id="KW-1185">Reference proteome</keyword>
<dbReference type="Pfam" id="PF10335">
    <property type="entry name" value="DUF294_C"/>
    <property type="match status" value="1"/>
</dbReference>
<evidence type="ECO:0000313" key="3">
    <source>
        <dbReference type="EMBL" id="MFC4388071.1"/>
    </source>
</evidence>
<protein>
    <submittedName>
        <fullName evidence="3">DUF294 nucleotidyltransferase-like domain-containing protein</fullName>
    </submittedName>
</protein>
<organism evidence="3 4">
    <name type="scientific">Gracilibacillus marinus</name>
    <dbReference type="NCBI Taxonomy" id="630535"/>
    <lineage>
        <taxon>Bacteria</taxon>
        <taxon>Bacillati</taxon>
        <taxon>Bacillota</taxon>
        <taxon>Bacilli</taxon>
        <taxon>Bacillales</taxon>
        <taxon>Bacillaceae</taxon>
        <taxon>Gracilibacillus</taxon>
    </lineage>
</organism>
<dbReference type="Pfam" id="PF03445">
    <property type="entry name" value="DUF294"/>
    <property type="match status" value="1"/>
</dbReference>
<accession>A0ABV8VU97</accession>
<dbReference type="InterPro" id="IPR018821">
    <property type="entry name" value="DUF294_put_nucleoTrafse_sb-bd"/>
</dbReference>
<feature type="domain" description="Protein-PII uridylyltransferase N-terminal" evidence="1">
    <location>
        <begin position="21"/>
        <end position="135"/>
    </location>
</feature>
<name>A0ABV8VU97_9BACI</name>
<comment type="caution">
    <text evidence="3">The sequence shown here is derived from an EMBL/GenBank/DDBJ whole genome shotgun (WGS) entry which is preliminary data.</text>
</comment>